<evidence type="ECO:0000313" key="2">
    <source>
        <dbReference type="EMBL" id="EXC20612.1"/>
    </source>
</evidence>
<dbReference type="AlphaFoldDB" id="W9SBQ1"/>
<name>W9SBQ1_9ROSA</name>
<proteinExistence type="predicted"/>
<dbReference type="EMBL" id="KE345919">
    <property type="protein sequence ID" value="EXC20612.1"/>
    <property type="molecule type" value="Genomic_DNA"/>
</dbReference>
<sequence length="85" mass="9339">MGILAGNMVDTGVFDWDHNDIRQLGNDQLNFSSGSPTRKKPQIGGNGNNSNWDNSSLNGLNRARDQNDVKMFPSSTVLEITMNVD</sequence>
<feature type="compositionally biased region" description="Low complexity" evidence="1">
    <location>
        <begin position="48"/>
        <end position="61"/>
    </location>
</feature>
<evidence type="ECO:0000256" key="1">
    <source>
        <dbReference type="SAM" id="MobiDB-lite"/>
    </source>
</evidence>
<accession>W9SBQ1</accession>
<feature type="region of interest" description="Disordered" evidence="1">
    <location>
        <begin position="26"/>
        <end position="66"/>
    </location>
</feature>
<reference evidence="3" key="1">
    <citation type="submission" date="2013-01" db="EMBL/GenBank/DDBJ databases">
        <title>Draft Genome Sequence of a Mulberry Tree, Morus notabilis C.K. Schneid.</title>
        <authorList>
            <person name="He N."/>
            <person name="Zhao S."/>
        </authorList>
    </citation>
    <scope>NUCLEOTIDE SEQUENCE</scope>
</reference>
<feature type="compositionally biased region" description="Polar residues" evidence="1">
    <location>
        <begin position="26"/>
        <end position="36"/>
    </location>
</feature>
<keyword evidence="3" id="KW-1185">Reference proteome</keyword>
<protein>
    <submittedName>
        <fullName evidence="2">Uncharacterized protein</fullName>
    </submittedName>
</protein>
<gene>
    <name evidence="2" type="ORF">L484_027167</name>
</gene>
<dbReference type="Proteomes" id="UP000030645">
    <property type="component" value="Unassembled WGS sequence"/>
</dbReference>
<evidence type="ECO:0000313" key="3">
    <source>
        <dbReference type="Proteomes" id="UP000030645"/>
    </source>
</evidence>
<organism evidence="2 3">
    <name type="scientific">Morus notabilis</name>
    <dbReference type="NCBI Taxonomy" id="981085"/>
    <lineage>
        <taxon>Eukaryota</taxon>
        <taxon>Viridiplantae</taxon>
        <taxon>Streptophyta</taxon>
        <taxon>Embryophyta</taxon>
        <taxon>Tracheophyta</taxon>
        <taxon>Spermatophyta</taxon>
        <taxon>Magnoliopsida</taxon>
        <taxon>eudicotyledons</taxon>
        <taxon>Gunneridae</taxon>
        <taxon>Pentapetalae</taxon>
        <taxon>rosids</taxon>
        <taxon>fabids</taxon>
        <taxon>Rosales</taxon>
        <taxon>Moraceae</taxon>
        <taxon>Moreae</taxon>
        <taxon>Morus</taxon>
    </lineage>
</organism>